<name>A0AA39K3U0_ARMTA</name>
<dbReference type="Gene3D" id="2.40.50.140">
    <property type="entry name" value="Nucleic acid-binding proteins"/>
    <property type="match status" value="2"/>
</dbReference>
<accession>A0AA39K3U0</accession>
<dbReference type="PANTHER" id="PTHR14513:SF0">
    <property type="entry name" value="PROTECTION OF TELOMERES PROTEIN 1"/>
    <property type="match status" value="1"/>
</dbReference>
<evidence type="ECO:0000256" key="5">
    <source>
        <dbReference type="ARBA" id="ARBA00022454"/>
    </source>
</evidence>
<dbReference type="EMBL" id="JAUEPS010000028">
    <property type="protein sequence ID" value="KAK0454072.1"/>
    <property type="molecule type" value="Genomic_DNA"/>
</dbReference>
<comment type="caution">
    <text evidence="12">The sequence shown here is derived from an EMBL/GenBank/DDBJ whole genome shotgun (WGS) entry which is preliminary data.</text>
</comment>
<evidence type="ECO:0000259" key="11">
    <source>
        <dbReference type="Pfam" id="PF16686"/>
    </source>
</evidence>
<dbReference type="GeneID" id="85361308"/>
<keyword evidence="13" id="KW-1185">Reference proteome</keyword>
<evidence type="ECO:0000256" key="1">
    <source>
        <dbReference type="ARBA" id="ARBA00004123"/>
    </source>
</evidence>
<dbReference type="GO" id="GO:0000783">
    <property type="term" value="C:nuclear telomere cap complex"/>
    <property type="evidence" value="ECO:0007669"/>
    <property type="project" value="TreeGrafter"/>
</dbReference>
<dbReference type="Pfam" id="PF02765">
    <property type="entry name" value="POT1"/>
    <property type="match status" value="1"/>
</dbReference>
<evidence type="ECO:0000256" key="2">
    <source>
        <dbReference type="ARBA" id="ARBA00004574"/>
    </source>
</evidence>
<dbReference type="SUPFAM" id="SSF50249">
    <property type="entry name" value="Nucleic acid-binding proteins"/>
    <property type="match status" value="2"/>
</dbReference>
<comment type="similarity">
    <text evidence="3">Belongs to the telombin family.</text>
</comment>
<evidence type="ECO:0000259" key="10">
    <source>
        <dbReference type="Pfam" id="PF02765"/>
    </source>
</evidence>
<evidence type="ECO:0000256" key="4">
    <source>
        <dbReference type="ARBA" id="ARBA00015253"/>
    </source>
</evidence>
<evidence type="ECO:0000256" key="6">
    <source>
        <dbReference type="ARBA" id="ARBA00022895"/>
    </source>
</evidence>
<gene>
    <name evidence="12" type="ORF">EV420DRAFT_1645303</name>
</gene>
<keyword evidence="6" id="KW-0779">Telomere</keyword>
<evidence type="ECO:0000256" key="3">
    <source>
        <dbReference type="ARBA" id="ARBA00008442"/>
    </source>
</evidence>
<feature type="domain" description="Protection of telomeres protein 1 ssDNA-binding" evidence="11">
    <location>
        <begin position="446"/>
        <end position="569"/>
    </location>
</feature>
<dbReference type="InterPro" id="IPR011564">
    <property type="entry name" value="Telomer_end-bd_POT1/Cdc13"/>
</dbReference>
<dbReference type="InterPro" id="IPR012340">
    <property type="entry name" value="NA-bd_OB-fold"/>
</dbReference>
<feature type="domain" description="Telomeric single stranded DNA binding POT1/Cdc13" evidence="10">
    <location>
        <begin position="252"/>
        <end position="402"/>
    </location>
</feature>
<dbReference type="Proteomes" id="UP001175211">
    <property type="component" value="Unassembled WGS sequence"/>
</dbReference>
<feature type="region of interest" description="Disordered" evidence="9">
    <location>
        <begin position="195"/>
        <end position="221"/>
    </location>
</feature>
<dbReference type="GO" id="GO:0032210">
    <property type="term" value="P:regulation of telomere maintenance via telomerase"/>
    <property type="evidence" value="ECO:0007669"/>
    <property type="project" value="TreeGrafter"/>
</dbReference>
<evidence type="ECO:0000256" key="7">
    <source>
        <dbReference type="ARBA" id="ARBA00023125"/>
    </source>
</evidence>
<comment type="subcellular location">
    <subcellularLocation>
        <location evidence="2">Chromosome</location>
        <location evidence="2">Telomere</location>
    </subcellularLocation>
    <subcellularLocation>
        <location evidence="1">Nucleus</location>
    </subcellularLocation>
</comment>
<dbReference type="AlphaFoldDB" id="A0AA39K3U0"/>
<evidence type="ECO:0000313" key="12">
    <source>
        <dbReference type="EMBL" id="KAK0454072.1"/>
    </source>
</evidence>
<reference evidence="12" key="1">
    <citation type="submission" date="2023-06" db="EMBL/GenBank/DDBJ databases">
        <authorList>
            <consortium name="Lawrence Berkeley National Laboratory"/>
            <person name="Ahrendt S."/>
            <person name="Sahu N."/>
            <person name="Indic B."/>
            <person name="Wong-Bajracharya J."/>
            <person name="Merenyi Z."/>
            <person name="Ke H.-M."/>
            <person name="Monk M."/>
            <person name="Kocsube S."/>
            <person name="Drula E."/>
            <person name="Lipzen A."/>
            <person name="Balint B."/>
            <person name="Henrissat B."/>
            <person name="Andreopoulos B."/>
            <person name="Martin F.M."/>
            <person name="Harder C.B."/>
            <person name="Rigling D."/>
            <person name="Ford K.L."/>
            <person name="Foster G.D."/>
            <person name="Pangilinan J."/>
            <person name="Papanicolaou A."/>
            <person name="Barry K."/>
            <person name="LaButti K."/>
            <person name="Viragh M."/>
            <person name="Koriabine M."/>
            <person name="Yan M."/>
            <person name="Riley R."/>
            <person name="Champramary S."/>
            <person name="Plett K.L."/>
            <person name="Tsai I.J."/>
            <person name="Slot J."/>
            <person name="Sipos G."/>
            <person name="Plett J."/>
            <person name="Nagy L.G."/>
            <person name="Grigoriev I.V."/>
        </authorList>
    </citation>
    <scope>NUCLEOTIDE SEQUENCE</scope>
    <source>
        <strain evidence="12">CCBAS 213</strain>
    </source>
</reference>
<dbReference type="GO" id="GO:0010521">
    <property type="term" value="F:telomerase inhibitor activity"/>
    <property type="evidence" value="ECO:0007669"/>
    <property type="project" value="TreeGrafter"/>
</dbReference>
<evidence type="ECO:0000313" key="13">
    <source>
        <dbReference type="Proteomes" id="UP001175211"/>
    </source>
</evidence>
<organism evidence="12 13">
    <name type="scientific">Armillaria tabescens</name>
    <name type="common">Ringless honey mushroom</name>
    <name type="synonym">Agaricus tabescens</name>
    <dbReference type="NCBI Taxonomy" id="1929756"/>
    <lineage>
        <taxon>Eukaryota</taxon>
        <taxon>Fungi</taxon>
        <taxon>Dikarya</taxon>
        <taxon>Basidiomycota</taxon>
        <taxon>Agaricomycotina</taxon>
        <taxon>Agaricomycetes</taxon>
        <taxon>Agaricomycetidae</taxon>
        <taxon>Agaricales</taxon>
        <taxon>Marasmiineae</taxon>
        <taxon>Physalacriaceae</taxon>
        <taxon>Desarmillaria</taxon>
    </lineage>
</organism>
<keyword evidence="8" id="KW-0539">Nucleus</keyword>
<dbReference type="RefSeq" id="XP_060328460.1">
    <property type="nucleotide sequence ID" value="XM_060477760.1"/>
</dbReference>
<sequence length="582" mass="64641">MLHSVSTQGVELSPTDKLSFALNGVMIHGDRSEYNASICLKVVESRKDVKNEGRIIDTWLQRPALASIDENRYWRSDTSDSLVDLPSTPKTPQLIRYDTSSPLPPGKRSHALNVSTDTPVLAKRFKYDTAKALRSSGDRSSTLNDIASSFSDNIVPTSEAKFTANPTSAGSATMNHSRTVFSSTPTTFIEACSRGNTAPSLNPKDTPEQAFAESGKSSRDSVSLLKGPLAMIAGLDLYNAQYVALKETTVLDQGTQINIIGVVNSVSEPFLVSHSRNLFCPIQILDPSVCSADDSTLNGSTAFNVNCFTTKYKCWLPRPEVNDIVILRNVKTAKFDNRPSTVGYPDKLQWVVYKPETNEIVHSRGDAPLSESLAPNGMGVRFSHFYNPQPQEIEYCSKLSTWWNAILDKRRAELGTIHQIGGETPGRGIVSSSTRRVHKLIRDVDHIVFQGYFDCVVEVLSKSDSAGNSPYELYVTDYTKNDRVIPMHSQLWPESLAETVLKIKMWDQARPMGRTMEQGGIYRIKNVRMIVGRSGGLEAKMFEPKIFGLLDESDASFDVYLQEFLERKECWKIDNEAAQPNA</sequence>
<keyword evidence="5" id="KW-0158">Chromosome</keyword>
<evidence type="ECO:0000256" key="9">
    <source>
        <dbReference type="SAM" id="MobiDB-lite"/>
    </source>
</evidence>
<dbReference type="Pfam" id="PF16686">
    <property type="entry name" value="POT1PC"/>
    <property type="match status" value="1"/>
</dbReference>
<evidence type="ECO:0000256" key="8">
    <source>
        <dbReference type="ARBA" id="ARBA00023242"/>
    </source>
</evidence>
<dbReference type="InterPro" id="IPR028389">
    <property type="entry name" value="POT1"/>
</dbReference>
<protein>
    <recommendedName>
        <fullName evidence="4">Protection of telomeres protein 1</fullName>
    </recommendedName>
</protein>
<dbReference type="GO" id="GO:0098505">
    <property type="term" value="F:G-rich strand telomeric DNA binding"/>
    <property type="evidence" value="ECO:0007669"/>
    <property type="project" value="TreeGrafter"/>
</dbReference>
<keyword evidence="7" id="KW-0238">DNA-binding</keyword>
<dbReference type="PANTHER" id="PTHR14513">
    <property type="entry name" value="PROTECTION OF TELOMERES 1"/>
    <property type="match status" value="1"/>
</dbReference>
<dbReference type="InterPro" id="IPR032042">
    <property type="entry name" value="POT1PC"/>
</dbReference>
<dbReference type="GO" id="GO:0016233">
    <property type="term" value="P:telomere capping"/>
    <property type="evidence" value="ECO:0007669"/>
    <property type="project" value="TreeGrafter"/>
</dbReference>
<proteinExistence type="inferred from homology"/>